<dbReference type="AlphaFoldDB" id="A0A0U2WTS7"/>
<evidence type="ECO:0000313" key="8">
    <source>
        <dbReference type="EMBL" id="ALU32236.1"/>
    </source>
</evidence>
<dbReference type="PaxDb" id="1435377-SUSAZ_00445"/>
<dbReference type="Proteomes" id="UP000065473">
    <property type="component" value="Chromosome"/>
</dbReference>
<dbReference type="SUPFAM" id="SSF48576">
    <property type="entry name" value="Terpenoid synthases"/>
    <property type="match status" value="1"/>
</dbReference>
<sequence length="330" mass="36874">MSYFDNYFNEIVNSVNDIIKSYISGDVPKLYEASYHLFTSGGKRLRPLILTISSDLFGGQRERAYYAGAAIEVLHTFTLVHDDIMDQDNIRRGLPTVHVKYGLPLAILAGDLLHAKAFQLLTQALRGLPSETIIKAFDIFTRSIIIISEGQAVDMEFEDRIDIKEQEYLDMISRKTAALFSASSSIGALIAGANDNDVRLMSDFGTNLGIAFQIVDDILGLTADEKELGKPVFSDIREGKKTILVIKTLELCKEDEKKIVLKALGNKSASKEELMSSADIIKKYSLDYAYNLAEKYYKNAIDSLNQVSSKSDIPGKALKYLAEFTIRRRK</sequence>
<proteinExistence type="inferred from homology"/>
<evidence type="ECO:0000313" key="9">
    <source>
        <dbReference type="Proteomes" id="UP000060043"/>
    </source>
</evidence>
<reference evidence="9 10" key="1">
    <citation type="submission" date="2015-12" db="EMBL/GenBank/DDBJ databases">
        <title>A stable core within a dynamic pangenome in Sulfolobus acidocaldarius.</title>
        <authorList>
            <person name="Anderson R."/>
            <person name="Kouris A."/>
            <person name="Seward C."/>
            <person name="Campbell K."/>
            <person name="Whitaker R."/>
        </authorList>
    </citation>
    <scope>NUCLEOTIDE SEQUENCE [LARGE SCALE GENOMIC DNA]</scope>
    <source>
        <strain evidence="7 10">GG12-C01-09</strain>
        <strain evidence="8 9">NG05B_CO5_07</strain>
    </source>
</reference>
<organism evidence="7 10">
    <name type="scientific">Sulfolobus acidocaldarius</name>
    <dbReference type="NCBI Taxonomy" id="2285"/>
    <lineage>
        <taxon>Archaea</taxon>
        <taxon>Thermoproteota</taxon>
        <taxon>Thermoprotei</taxon>
        <taxon>Sulfolobales</taxon>
        <taxon>Sulfolobaceae</taxon>
        <taxon>Sulfolobus</taxon>
    </lineage>
</organism>
<dbReference type="STRING" id="1435377.SUSAZ_00445"/>
<name>A0A0U2WTS7_9CREN</name>
<dbReference type="PROSITE" id="PS00444">
    <property type="entry name" value="POLYPRENYL_SYNTHASE_2"/>
    <property type="match status" value="1"/>
</dbReference>
<dbReference type="GeneID" id="14550623"/>
<dbReference type="PANTHER" id="PTHR12001:SF85">
    <property type="entry name" value="SHORT CHAIN ISOPRENYL DIPHOSPHATE SYNTHASE"/>
    <property type="match status" value="1"/>
</dbReference>
<evidence type="ECO:0000256" key="6">
    <source>
        <dbReference type="RuleBase" id="RU004466"/>
    </source>
</evidence>
<comment type="similarity">
    <text evidence="2 6">Belongs to the FPP/GGPP synthase family.</text>
</comment>
<keyword evidence="3 6" id="KW-0808">Transferase</keyword>
<keyword evidence="4" id="KW-0479">Metal-binding</keyword>
<comment type="cofactor">
    <cofactor evidence="1">
        <name>Mg(2+)</name>
        <dbReference type="ChEBI" id="CHEBI:18420"/>
    </cofactor>
</comment>
<evidence type="ECO:0000313" key="10">
    <source>
        <dbReference type="Proteomes" id="UP000065473"/>
    </source>
</evidence>
<evidence type="ECO:0000256" key="5">
    <source>
        <dbReference type="ARBA" id="ARBA00022842"/>
    </source>
</evidence>
<protein>
    <submittedName>
        <fullName evidence="7">Geranylgeranyl pyrophosphate synthase</fullName>
    </submittedName>
</protein>
<dbReference type="InterPro" id="IPR033749">
    <property type="entry name" value="Polyprenyl_synt_CS"/>
</dbReference>
<dbReference type="GO" id="GO:0004659">
    <property type="term" value="F:prenyltransferase activity"/>
    <property type="evidence" value="ECO:0007669"/>
    <property type="project" value="InterPro"/>
</dbReference>
<dbReference type="PROSITE" id="PS00723">
    <property type="entry name" value="POLYPRENYL_SYNTHASE_1"/>
    <property type="match status" value="1"/>
</dbReference>
<dbReference type="SFLD" id="SFLDS00005">
    <property type="entry name" value="Isoprenoid_Synthase_Type_I"/>
    <property type="match status" value="1"/>
</dbReference>
<dbReference type="OMA" id="EGMIGGQ"/>
<gene>
    <name evidence="7" type="ORF">ATY89_05810</name>
    <name evidence="8" type="ORF">ATZ20_08835</name>
</gene>
<dbReference type="SMR" id="A0A0U2WTS7"/>
<dbReference type="Pfam" id="PF00348">
    <property type="entry name" value="polyprenyl_synt"/>
    <property type="match status" value="1"/>
</dbReference>
<evidence type="ECO:0000256" key="1">
    <source>
        <dbReference type="ARBA" id="ARBA00001946"/>
    </source>
</evidence>
<dbReference type="GO" id="GO:0046872">
    <property type="term" value="F:metal ion binding"/>
    <property type="evidence" value="ECO:0007669"/>
    <property type="project" value="UniProtKB-KW"/>
</dbReference>
<evidence type="ECO:0000256" key="4">
    <source>
        <dbReference type="ARBA" id="ARBA00022723"/>
    </source>
</evidence>
<evidence type="ECO:0000313" key="7">
    <source>
        <dbReference type="EMBL" id="ALU29506.1"/>
    </source>
</evidence>
<dbReference type="InterPro" id="IPR000092">
    <property type="entry name" value="Polyprenyl_synt"/>
</dbReference>
<dbReference type="InterPro" id="IPR053504">
    <property type="entry name" value="GGPP_synthase"/>
</dbReference>
<dbReference type="Proteomes" id="UP000060043">
    <property type="component" value="Chromosome"/>
</dbReference>
<dbReference type="NCBIfam" id="NF041003">
    <property type="entry name" value="GGPP_syn"/>
    <property type="match status" value="1"/>
</dbReference>
<dbReference type="EMBL" id="CP013694">
    <property type="protein sequence ID" value="ALU29506.1"/>
    <property type="molecule type" value="Genomic_DNA"/>
</dbReference>
<dbReference type="Gene3D" id="1.10.600.10">
    <property type="entry name" value="Farnesyl Diphosphate Synthase"/>
    <property type="match status" value="1"/>
</dbReference>
<keyword evidence="5" id="KW-0460">Magnesium</keyword>
<dbReference type="CDD" id="cd00685">
    <property type="entry name" value="Trans_IPPS_HT"/>
    <property type="match status" value="1"/>
</dbReference>
<evidence type="ECO:0000256" key="2">
    <source>
        <dbReference type="ARBA" id="ARBA00006706"/>
    </source>
</evidence>
<dbReference type="GO" id="GO:0008299">
    <property type="term" value="P:isoprenoid biosynthetic process"/>
    <property type="evidence" value="ECO:0007669"/>
    <property type="project" value="InterPro"/>
</dbReference>
<dbReference type="SFLD" id="SFLDG01017">
    <property type="entry name" value="Polyprenyl_Transferase_Like"/>
    <property type="match status" value="1"/>
</dbReference>
<dbReference type="RefSeq" id="WP_011277020.1">
    <property type="nucleotide sequence ID" value="NZ_BHWZ01000001.1"/>
</dbReference>
<dbReference type="InterPro" id="IPR008949">
    <property type="entry name" value="Isoprenoid_synthase_dom_sf"/>
</dbReference>
<dbReference type="EMBL" id="CP013695">
    <property type="protein sequence ID" value="ALU32236.1"/>
    <property type="molecule type" value="Genomic_DNA"/>
</dbReference>
<dbReference type="PANTHER" id="PTHR12001">
    <property type="entry name" value="GERANYLGERANYL PYROPHOSPHATE SYNTHASE"/>
    <property type="match status" value="1"/>
</dbReference>
<accession>A0A0U2WTS7</accession>
<evidence type="ECO:0000256" key="3">
    <source>
        <dbReference type="ARBA" id="ARBA00022679"/>
    </source>
</evidence>
<dbReference type="OrthoDB" id="26738at2157"/>